<dbReference type="Proteomes" id="UP000199340">
    <property type="component" value="Unassembled WGS sequence"/>
</dbReference>
<name>A0A1G8H516_9RHOB</name>
<evidence type="ECO:0008006" key="3">
    <source>
        <dbReference type="Google" id="ProtNLM"/>
    </source>
</evidence>
<dbReference type="EMBL" id="FNEB01000001">
    <property type="protein sequence ID" value="SDI01716.1"/>
    <property type="molecule type" value="Genomic_DNA"/>
</dbReference>
<dbReference type="OrthoDB" id="8479024at2"/>
<dbReference type="AlphaFoldDB" id="A0A1G8H516"/>
<sequence length="140" mass="15648">MRMIWSFWLLLAVVVTVAGFAGWVRMAPSDPARWHVPITAAEDRDMPGGVIRVLKGRAGDIGQLDDIIRATPRTSVLAGTVGDGRVTYVTRSKLWGFPDYTTIEAKADDLLIHARLRFGQSDMGVNRARVQDWLSRLRQD</sequence>
<evidence type="ECO:0000313" key="2">
    <source>
        <dbReference type="Proteomes" id="UP000199340"/>
    </source>
</evidence>
<organism evidence="1 2">
    <name type="scientific">Lutimaribacter saemankumensis</name>
    <dbReference type="NCBI Taxonomy" id="490829"/>
    <lineage>
        <taxon>Bacteria</taxon>
        <taxon>Pseudomonadati</taxon>
        <taxon>Pseudomonadota</taxon>
        <taxon>Alphaproteobacteria</taxon>
        <taxon>Rhodobacterales</taxon>
        <taxon>Roseobacteraceae</taxon>
        <taxon>Lutimaribacter</taxon>
    </lineage>
</organism>
<dbReference type="InterPro" id="IPR010865">
    <property type="entry name" value="DUF1499"/>
</dbReference>
<gene>
    <name evidence="1" type="ORF">SAMN05421850_101365</name>
</gene>
<accession>A0A1G8H516</accession>
<reference evidence="1 2" key="1">
    <citation type="submission" date="2016-10" db="EMBL/GenBank/DDBJ databases">
        <authorList>
            <person name="de Groot N.N."/>
        </authorList>
    </citation>
    <scope>NUCLEOTIDE SEQUENCE [LARGE SCALE GENOMIC DNA]</scope>
    <source>
        <strain evidence="1 2">DSM 28010</strain>
    </source>
</reference>
<protein>
    <recommendedName>
        <fullName evidence="3">DUF1499 domain-containing protein</fullName>
    </recommendedName>
</protein>
<evidence type="ECO:0000313" key="1">
    <source>
        <dbReference type="EMBL" id="SDI01716.1"/>
    </source>
</evidence>
<dbReference type="STRING" id="490829.SAMN05421850_101365"/>
<dbReference type="Pfam" id="PF07386">
    <property type="entry name" value="DUF1499"/>
    <property type="match status" value="1"/>
</dbReference>
<proteinExistence type="predicted"/>
<keyword evidence="2" id="KW-1185">Reference proteome</keyword>